<feature type="transmembrane region" description="Helical" evidence="7">
    <location>
        <begin position="103"/>
        <end position="122"/>
    </location>
</feature>
<comment type="similarity">
    <text evidence="2">Belongs to the nucleobase:cation symporter-2 (NCS2) (TC 2.A.40) family.</text>
</comment>
<evidence type="ECO:0000313" key="9">
    <source>
        <dbReference type="Proteomes" id="UP000601435"/>
    </source>
</evidence>
<dbReference type="Proteomes" id="UP000601435">
    <property type="component" value="Unassembled WGS sequence"/>
</dbReference>
<feature type="transmembrane region" description="Helical" evidence="7">
    <location>
        <begin position="53"/>
        <end position="73"/>
    </location>
</feature>
<accession>A0A813CFM0</accession>
<dbReference type="GO" id="GO:0042907">
    <property type="term" value="F:xanthine transmembrane transporter activity"/>
    <property type="evidence" value="ECO:0007669"/>
    <property type="project" value="TreeGrafter"/>
</dbReference>
<comment type="subcellular location">
    <subcellularLocation>
        <location evidence="1">Membrane</location>
        <topology evidence="1">Multi-pass membrane protein</topology>
    </subcellularLocation>
</comment>
<keyword evidence="4 7" id="KW-0812">Transmembrane</keyword>
<evidence type="ECO:0000313" key="8">
    <source>
        <dbReference type="EMBL" id="CAE7942448.1"/>
    </source>
</evidence>
<dbReference type="OrthoDB" id="10258708at2759"/>
<keyword evidence="5 7" id="KW-1133">Transmembrane helix</keyword>
<feature type="transmembrane region" description="Helical" evidence="7">
    <location>
        <begin position="26"/>
        <end position="46"/>
    </location>
</feature>
<keyword evidence="3" id="KW-0813">Transport</keyword>
<feature type="non-terminal residue" evidence="8">
    <location>
        <position position="1"/>
    </location>
</feature>
<keyword evidence="9" id="KW-1185">Reference proteome</keyword>
<proteinExistence type="inferred from homology"/>
<comment type="caution">
    <text evidence="8">The sequence shown here is derived from an EMBL/GenBank/DDBJ whole genome shotgun (WGS) entry which is preliminary data.</text>
</comment>
<evidence type="ECO:0000256" key="2">
    <source>
        <dbReference type="ARBA" id="ARBA00008821"/>
    </source>
</evidence>
<dbReference type="PANTHER" id="PTHR42810">
    <property type="entry name" value="PURINE PERMEASE C1399.01C-RELATED"/>
    <property type="match status" value="1"/>
</dbReference>
<dbReference type="Pfam" id="PF00860">
    <property type="entry name" value="Xan_ur_permease"/>
    <property type="match status" value="1"/>
</dbReference>
<evidence type="ECO:0000256" key="4">
    <source>
        <dbReference type="ARBA" id="ARBA00022692"/>
    </source>
</evidence>
<sequence>MSRAAAFGSPQVCTGNGDVALPYGDVHYFGLGLSVMIFLVFIQAVGSPFMKNCSVALALFFGFFVAGVSSYTAEDGTSLPYVNGDKIDQAGVFTFLWTTTFNIGFYPPAFIPLLLGFVITAVETVGDIQASCDVSGLPIEGPDADSRIQGGLLADGVN</sequence>
<gene>
    <name evidence="8" type="primary">uapC</name>
    <name evidence="8" type="ORF">SNEC2469_LOCUS34670</name>
</gene>
<keyword evidence="6 7" id="KW-0472">Membrane</keyword>
<evidence type="ECO:0000256" key="7">
    <source>
        <dbReference type="SAM" id="Phobius"/>
    </source>
</evidence>
<dbReference type="AlphaFoldDB" id="A0A813CFM0"/>
<protein>
    <submittedName>
        <fullName evidence="8">UapC protein</fullName>
    </submittedName>
</protein>
<evidence type="ECO:0000256" key="1">
    <source>
        <dbReference type="ARBA" id="ARBA00004141"/>
    </source>
</evidence>
<name>A0A813CFM0_9DINO</name>
<dbReference type="GO" id="GO:0005886">
    <property type="term" value="C:plasma membrane"/>
    <property type="evidence" value="ECO:0007669"/>
    <property type="project" value="TreeGrafter"/>
</dbReference>
<organism evidence="8 9">
    <name type="scientific">Symbiodinium necroappetens</name>
    <dbReference type="NCBI Taxonomy" id="1628268"/>
    <lineage>
        <taxon>Eukaryota</taxon>
        <taxon>Sar</taxon>
        <taxon>Alveolata</taxon>
        <taxon>Dinophyceae</taxon>
        <taxon>Suessiales</taxon>
        <taxon>Symbiodiniaceae</taxon>
        <taxon>Symbiodinium</taxon>
    </lineage>
</organism>
<dbReference type="EMBL" id="CAJNJA010096759">
    <property type="protein sequence ID" value="CAE7942448.1"/>
    <property type="molecule type" value="Genomic_DNA"/>
</dbReference>
<evidence type="ECO:0000256" key="6">
    <source>
        <dbReference type="ARBA" id="ARBA00023136"/>
    </source>
</evidence>
<evidence type="ECO:0000256" key="3">
    <source>
        <dbReference type="ARBA" id="ARBA00022448"/>
    </source>
</evidence>
<dbReference type="InterPro" id="IPR006043">
    <property type="entry name" value="NCS2"/>
</dbReference>
<evidence type="ECO:0000256" key="5">
    <source>
        <dbReference type="ARBA" id="ARBA00022989"/>
    </source>
</evidence>
<dbReference type="PANTHER" id="PTHR42810:SF2">
    <property type="entry name" value="PURINE PERMEASE C1399.01C-RELATED"/>
    <property type="match status" value="1"/>
</dbReference>
<reference evidence="8" key="1">
    <citation type="submission" date="2021-02" db="EMBL/GenBank/DDBJ databases">
        <authorList>
            <person name="Dougan E. K."/>
            <person name="Rhodes N."/>
            <person name="Thang M."/>
            <person name="Chan C."/>
        </authorList>
    </citation>
    <scope>NUCLEOTIDE SEQUENCE</scope>
</reference>